<evidence type="ECO:0000313" key="4">
    <source>
        <dbReference type="EMBL" id="KAB2805325.1"/>
    </source>
</evidence>
<dbReference type="EMBL" id="WBVO01000017">
    <property type="protein sequence ID" value="KAB2805325.1"/>
    <property type="molecule type" value="Genomic_DNA"/>
</dbReference>
<dbReference type="PIRSF" id="PIRSF000705">
    <property type="entry name" value="DNK"/>
    <property type="match status" value="1"/>
</dbReference>
<feature type="active site" description="Proton acceptor" evidence="1">
    <location>
        <position position="80"/>
    </location>
</feature>
<dbReference type="PANTHER" id="PTHR10513">
    <property type="entry name" value="DEOXYNUCLEOSIDE KINASE"/>
    <property type="match status" value="1"/>
</dbReference>
<dbReference type="InterPro" id="IPR027417">
    <property type="entry name" value="P-loop_NTPase"/>
</dbReference>
<dbReference type="AlphaFoldDB" id="A0A6N6RCI0"/>
<keyword evidence="4" id="KW-0808">Transferase</keyword>
<comment type="caution">
    <text evidence="4">The sequence shown here is derived from an EMBL/GenBank/DDBJ whole genome shotgun (WGS) entry which is preliminary data.</text>
</comment>
<dbReference type="RefSeq" id="WP_151668500.1">
    <property type="nucleotide sequence ID" value="NZ_WBVO01000017.1"/>
</dbReference>
<dbReference type="InterPro" id="IPR050566">
    <property type="entry name" value="Deoxyribonucleoside_kinase"/>
</dbReference>
<organism evidence="4 5">
    <name type="scientific">Phaeocystidibacter luteus</name>
    <dbReference type="NCBI Taxonomy" id="911197"/>
    <lineage>
        <taxon>Bacteria</taxon>
        <taxon>Pseudomonadati</taxon>
        <taxon>Bacteroidota</taxon>
        <taxon>Flavobacteriia</taxon>
        <taxon>Flavobacteriales</taxon>
        <taxon>Phaeocystidibacteraceae</taxon>
        <taxon>Phaeocystidibacter</taxon>
    </lineage>
</organism>
<dbReference type="OrthoDB" id="9776634at2"/>
<keyword evidence="2" id="KW-0547">Nucleotide-binding</keyword>
<feature type="domain" description="Deoxynucleoside kinase" evidence="3">
    <location>
        <begin position="6"/>
        <end position="188"/>
    </location>
</feature>
<keyword evidence="5" id="KW-1185">Reference proteome</keyword>
<name>A0A6N6RCI0_9FLAO</name>
<proteinExistence type="predicted"/>
<evidence type="ECO:0000259" key="3">
    <source>
        <dbReference type="Pfam" id="PF01712"/>
    </source>
</evidence>
<dbReference type="GO" id="GO:0005737">
    <property type="term" value="C:cytoplasm"/>
    <property type="evidence" value="ECO:0007669"/>
    <property type="project" value="TreeGrafter"/>
</dbReference>
<dbReference type="Proteomes" id="UP000468650">
    <property type="component" value="Unassembled WGS sequence"/>
</dbReference>
<sequence>MKNRFIAFEGNIGAGKTTLVRNLARRWNAKMFLEQFEDNPFLPSFYENPEKYAFPLEMSFLAERFQQLNREVRQTELFSERIIADYAPYKSLIFAGKTLDHAEYGVYKKMHQLLFQQVPYPDVVIYLHIPVERLLKNIEKRGRSYEQDIDPEYLDSIEKGYFDFYRSRPDLVTLVVEPAGDDYANDEKFMAFVDELLEWNWSPGRHVVQQD</sequence>
<evidence type="ECO:0000256" key="2">
    <source>
        <dbReference type="PIRSR" id="PIRSR000705-3"/>
    </source>
</evidence>
<dbReference type="Gene3D" id="3.40.50.300">
    <property type="entry name" value="P-loop containing nucleotide triphosphate hydrolases"/>
    <property type="match status" value="1"/>
</dbReference>
<dbReference type="SUPFAM" id="SSF52540">
    <property type="entry name" value="P-loop containing nucleoside triphosphate hydrolases"/>
    <property type="match status" value="1"/>
</dbReference>
<accession>A0A6N6RCI0</accession>
<dbReference type="InterPro" id="IPR002624">
    <property type="entry name" value="DCK/DGK"/>
</dbReference>
<dbReference type="Pfam" id="PF01712">
    <property type="entry name" value="dNK"/>
    <property type="match status" value="1"/>
</dbReference>
<evidence type="ECO:0000313" key="5">
    <source>
        <dbReference type="Proteomes" id="UP000468650"/>
    </source>
</evidence>
<keyword evidence="2" id="KW-0067">ATP-binding</keyword>
<dbReference type="PANTHER" id="PTHR10513:SF46">
    <property type="entry name" value="DEOXYGUANOSINE KINASE"/>
    <property type="match status" value="1"/>
</dbReference>
<gene>
    <name evidence="4" type="ORF">F8C67_14045</name>
</gene>
<dbReference type="InterPro" id="IPR031314">
    <property type="entry name" value="DNK_dom"/>
</dbReference>
<evidence type="ECO:0000256" key="1">
    <source>
        <dbReference type="PIRSR" id="PIRSR000705-1"/>
    </source>
</evidence>
<dbReference type="GO" id="GO:0019136">
    <property type="term" value="F:deoxynucleoside kinase activity"/>
    <property type="evidence" value="ECO:0007669"/>
    <property type="project" value="InterPro"/>
</dbReference>
<dbReference type="CDD" id="cd01673">
    <property type="entry name" value="dNK"/>
    <property type="match status" value="1"/>
</dbReference>
<reference evidence="4 5" key="1">
    <citation type="submission" date="2019-09" db="EMBL/GenBank/DDBJ databases">
        <title>Genomes of family Cryomorphaceae.</title>
        <authorList>
            <person name="Bowman J.P."/>
        </authorList>
    </citation>
    <scope>NUCLEOTIDE SEQUENCE [LARGE SCALE GENOMIC DNA]</scope>
    <source>
        <strain evidence="4 5">LMG 25704</strain>
    </source>
</reference>
<keyword evidence="4" id="KW-0418">Kinase</keyword>
<feature type="binding site" evidence="2">
    <location>
        <begin position="10"/>
        <end position="18"/>
    </location>
    <ligand>
        <name>ATP</name>
        <dbReference type="ChEBI" id="CHEBI:30616"/>
    </ligand>
</feature>
<protein>
    <submittedName>
        <fullName evidence="4">Deoxynucleoside kinase</fullName>
    </submittedName>
</protein>
<dbReference type="GO" id="GO:0005524">
    <property type="term" value="F:ATP binding"/>
    <property type="evidence" value="ECO:0007669"/>
    <property type="project" value="UniProtKB-KW"/>
</dbReference>